<feature type="domain" description="Signal transduction histidine kinase subgroup 3 dimerisation and phosphoacceptor" evidence="13">
    <location>
        <begin position="429"/>
        <end position="488"/>
    </location>
</feature>
<dbReference type="PANTHER" id="PTHR24421">
    <property type="entry name" value="NITRATE/NITRITE SENSOR PROTEIN NARX-RELATED"/>
    <property type="match status" value="1"/>
</dbReference>
<dbReference type="InterPro" id="IPR003594">
    <property type="entry name" value="HATPase_dom"/>
</dbReference>
<dbReference type="GO" id="GO:0016020">
    <property type="term" value="C:membrane"/>
    <property type="evidence" value="ECO:0007669"/>
    <property type="project" value="InterPro"/>
</dbReference>
<dbReference type="AlphaFoldDB" id="F2IID5"/>
<dbReference type="Proteomes" id="UP000007463">
    <property type="component" value="Chromosome"/>
</dbReference>
<evidence type="ECO:0000256" key="9">
    <source>
        <dbReference type="PROSITE-ProRule" id="PRU00339"/>
    </source>
</evidence>
<dbReference type="InterPro" id="IPR036890">
    <property type="entry name" value="HATPase_C_sf"/>
</dbReference>
<dbReference type="GO" id="GO:0005524">
    <property type="term" value="F:ATP binding"/>
    <property type="evidence" value="ECO:0007669"/>
    <property type="project" value="UniProtKB-KW"/>
</dbReference>
<dbReference type="Pfam" id="PF13181">
    <property type="entry name" value="TPR_8"/>
    <property type="match status" value="1"/>
</dbReference>
<evidence type="ECO:0000259" key="13">
    <source>
        <dbReference type="Pfam" id="PF07730"/>
    </source>
</evidence>
<feature type="chain" id="PRO_5003278645" description="histidine kinase" evidence="11">
    <location>
        <begin position="21"/>
        <end position="626"/>
    </location>
</feature>
<dbReference type="Pfam" id="PF07730">
    <property type="entry name" value="HisKA_3"/>
    <property type="match status" value="1"/>
</dbReference>
<sequence precursor="true">MKKGCFLFLVTLFTSIQSFGQCDTNKINLRNDAVLNLCYENPKAAIKECKQIAIQANECGFYIGEIRAYIRIGIAYDVLSQTDLSIENYQKALFIAKENNYFKGIASCQNNLGLIYWRKNDLKRAIQSFHKAKLFFEKMDDYSNVGATQNNLGLLYEELDSRSTALYWYRKSAASYKRGNDKDQILDTYSNMGTIFNSLKQRDSSLYYSELAIKGYRRTSNKYGLAIVLCNKAMVLAELKQYPKAEISYRESASLAKEIENEYLYLSTLINWARIYKHQKDQRQEEKLLREALPIAEKLQANEQLYKISKALGSICLDQNKNREARILWDKYEAFHLKYYKELRDQTIARTNAIYDIKSEKQRSELYRKKKDTELREQQLNRKLENTYWIVLVAILFLTVITLIFYFRKRALKKELIAQQQVFQATNEERKRISYDLHDLVGSQLSFVVNNLELLTFTDQDNERISRTFQMSQEAMGSLRDTVWALHTENMSSKVLVERMKNVSKRWLVDNGMDVQYSVKLSDSELDSGTSLHVMRIFQEAISNVYKHAETKKVKIDLQEEEEFIEMTIEDFGKGFDPDFRPDFHYGLKSIEERAKKIGASYSIQQTDKHSGMIVQLKWKKNSSIA</sequence>
<keyword evidence="9" id="KW-0802">TPR repeat</keyword>
<dbReference type="OrthoDB" id="9778366at2"/>
<organism evidence="14 15">
    <name type="scientific">Fluviicola taffensis (strain DSM 16823 / NCIMB 13979 / RW262)</name>
    <dbReference type="NCBI Taxonomy" id="755732"/>
    <lineage>
        <taxon>Bacteria</taxon>
        <taxon>Pseudomonadati</taxon>
        <taxon>Bacteroidota</taxon>
        <taxon>Flavobacteriia</taxon>
        <taxon>Flavobacteriales</taxon>
        <taxon>Crocinitomicaceae</taxon>
        <taxon>Fluviicola</taxon>
    </lineage>
</organism>
<dbReference type="GO" id="GO:0046983">
    <property type="term" value="F:protein dimerization activity"/>
    <property type="evidence" value="ECO:0007669"/>
    <property type="project" value="InterPro"/>
</dbReference>
<keyword evidence="6 14" id="KW-0418">Kinase</keyword>
<dbReference type="EC" id="2.7.13.3" evidence="2"/>
<dbReference type="SMART" id="SM00028">
    <property type="entry name" value="TPR"/>
    <property type="match status" value="5"/>
</dbReference>
<proteinExistence type="predicted"/>
<dbReference type="CDD" id="cd16917">
    <property type="entry name" value="HATPase_UhpB-NarQ-NarX-like"/>
    <property type="match status" value="1"/>
</dbReference>
<dbReference type="Gene3D" id="3.30.565.10">
    <property type="entry name" value="Histidine kinase-like ATPase, C-terminal domain"/>
    <property type="match status" value="1"/>
</dbReference>
<dbReference type="PROSITE" id="PS50005">
    <property type="entry name" value="TPR"/>
    <property type="match status" value="1"/>
</dbReference>
<dbReference type="GO" id="GO:0000155">
    <property type="term" value="F:phosphorelay sensor kinase activity"/>
    <property type="evidence" value="ECO:0007669"/>
    <property type="project" value="InterPro"/>
</dbReference>
<accession>F2IID5</accession>
<evidence type="ECO:0000256" key="10">
    <source>
        <dbReference type="SAM" id="Phobius"/>
    </source>
</evidence>
<dbReference type="InterPro" id="IPR050482">
    <property type="entry name" value="Sensor_HK_TwoCompSys"/>
</dbReference>
<evidence type="ECO:0000256" key="7">
    <source>
        <dbReference type="ARBA" id="ARBA00022840"/>
    </source>
</evidence>
<evidence type="ECO:0000313" key="15">
    <source>
        <dbReference type="Proteomes" id="UP000007463"/>
    </source>
</evidence>
<dbReference type="Gene3D" id="1.20.5.1930">
    <property type="match status" value="1"/>
</dbReference>
<reference evidence="15" key="2">
    <citation type="submission" date="2011-02" db="EMBL/GenBank/DDBJ databases">
        <title>The complete genome of Fluviicola taffensis DSM 16823.</title>
        <authorList>
            <consortium name="US DOE Joint Genome Institute (JGI-PGF)"/>
            <person name="Lucas S."/>
            <person name="Copeland A."/>
            <person name="Lapidus A."/>
            <person name="Bruce D."/>
            <person name="Goodwin L."/>
            <person name="Pitluck S."/>
            <person name="Kyrpides N."/>
            <person name="Mavromatis K."/>
            <person name="Ivanova N."/>
            <person name="Mikhailova N."/>
            <person name="Pagani I."/>
            <person name="Chertkov O."/>
            <person name="Detter J.C."/>
            <person name="Han C."/>
            <person name="Tapia R."/>
            <person name="Land M."/>
            <person name="Hauser L."/>
            <person name="Markowitz V."/>
            <person name="Cheng J.-F."/>
            <person name="Hugenholtz P."/>
            <person name="Woyke T."/>
            <person name="Wu D."/>
            <person name="Tindall B."/>
            <person name="Pomrenke H.G."/>
            <person name="Brambilla E."/>
            <person name="Klenk H.-P."/>
            <person name="Eisen J.A."/>
        </authorList>
    </citation>
    <scope>NUCLEOTIDE SEQUENCE [LARGE SCALE GENOMIC DNA]</scope>
    <source>
        <strain evidence="15">DSM 16823 / RW262 / RW262</strain>
    </source>
</reference>
<dbReference type="SUPFAM" id="SSF55874">
    <property type="entry name" value="ATPase domain of HSP90 chaperone/DNA topoisomerase II/histidine kinase"/>
    <property type="match status" value="1"/>
</dbReference>
<keyword evidence="10" id="KW-0472">Membrane</keyword>
<dbReference type="SUPFAM" id="SSF48452">
    <property type="entry name" value="TPR-like"/>
    <property type="match status" value="2"/>
</dbReference>
<dbReference type="EMBL" id="CP002542">
    <property type="protein sequence ID" value="AEA44861.1"/>
    <property type="molecule type" value="Genomic_DNA"/>
</dbReference>
<evidence type="ECO:0000256" key="2">
    <source>
        <dbReference type="ARBA" id="ARBA00012438"/>
    </source>
</evidence>
<dbReference type="InterPro" id="IPR019734">
    <property type="entry name" value="TPR_rpt"/>
</dbReference>
<keyword evidence="7" id="KW-0067">ATP-binding</keyword>
<feature type="transmembrane region" description="Helical" evidence="10">
    <location>
        <begin position="388"/>
        <end position="407"/>
    </location>
</feature>
<evidence type="ECO:0000256" key="3">
    <source>
        <dbReference type="ARBA" id="ARBA00022553"/>
    </source>
</evidence>
<evidence type="ECO:0000256" key="1">
    <source>
        <dbReference type="ARBA" id="ARBA00000085"/>
    </source>
</evidence>
<comment type="catalytic activity">
    <reaction evidence="1">
        <text>ATP + protein L-histidine = ADP + protein N-phospho-L-histidine.</text>
        <dbReference type="EC" id="2.7.13.3"/>
    </reaction>
</comment>
<keyword evidence="3" id="KW-0597">Phosphoprotein</keyword>
<feature type="domain" description="Histidine kinase/HSP90-like ATPase" evidence="12">
    <location>
        <begin position="531"/>
        <end position="603"/>
    </location>
</feature>
<reference evidence="14 15" key="1">
    <citation type="journal article" date="2011" name="Stand. Genomic Sci.">
        <title>Complete genome sequence of the gliding freshwater bacterium Fluviicola taffensis type strain (RW262).</title>
        <authorList>
            <person name="Woyke T."/>
            <person name="Chertkov O."/>
            <person name="Lapidus A."/>
            <person name="Nolan M."/>
            <person name="Lucas S."/>
            <person name="Del Rio T.G."/>
            <person name="Tice H."/>
            <person name="Cheng J.F."/>
            <person name="Tapia R."/>
            <person name="Han C."/>
            <person name="Goodwin L."/>
            <person name="Pitluck S."/>
            <person name="Liolios K."/>
            <person name="Pagani I."/>
            <person name="Ivanova N."/>
            <person name="Huntemann M."/>
            <person name="Mavromatis K."/>
            <person name="Mikhailova N."/>
            <person name="Pati A."/>
            <person name="Chen A."/>
            <person name="Palaniappan K."/>
            <person name="Land M."/>
            <person name="Hauser L."/>
            <person name="Brambilla E.M."/>
            <person name="Rohde M."/>
            <person name="Mwirichia R."/>
            <person name="Sikorski J."/>
            <person name="Tindall B.J."/>
            <person name="Goker M."/>
            <person name="Bristow J."/>
            <person name="Eisen J.A."/>
            <person name="Markowitz V."/>
            <person name="Hugenholtz P."/>
            <person name="Klenk H.P."/>
            <person name="Kyrpides N.C."/>
        </authorList>
    </citation>
    <scope>NUCLEOTIDE SEQUENCE [LARGE SCALE GENOMIC DNA]</scope>
    <source>
        <strain evidence="15">DSM 16823 / RW262 / RW262</strain>
    </source>
</reference>
<dbReference type="Pfam" id="PF02518">
    <property type="entry name" value="HATPase_c"/>
    <property type="match status" value="1"/>
</dbReference>
<dbReference type="STRING" id="755732.Fluta_2882"/>
<keyword evidence="8" id="KW-0902">Two-component regulatory system</keyword>
<evidence type="ECO:0000256" key="4">
    <source>
        <dbReference type="ARBA" id="ARBA00022679"/>
    </source>
</evidence>
<keyword evidence="10" id="KW-1133">Transmembrane helix</keyword>
<evidence type="ECO:0000256" key="5">
    <source>
        <dbReference type="ARBA" id="ARBA00022741"/>
    </source>
</evidence>
<keyword evidence="10" id="KW-0812">Transmembrane</keyword>
<evidence type="ECO:0000313" key="14">
    <source>
        <dbReference type="EMBL" id="AEA44861.1"/>
    </source>
</evidence>
<keyword evidence="4" id="KW-0808">Transferase</keyword>
<evidence type="ECO:0000256" key="11">
    <source>
        <dbReference type="SAM" id="SignalP"/>
    </source>
</evidence>
<gene>
    <name evidence="14" type="ordered locus">Fluta_2882</name>
</gene>
<protein>
    <recommendedName>
        <fullName evidence="2">histidine kinase</fullName>
        <ecNumber evidence="2">2.7.13.3</ecNumber>
    </recommendedName>
</protein>
<dbReference type="PANTHER" id="PTHR24421:SF10">
    <property type="entry name" value="NITRATE_NITRITE SENSOR PROTEIN NARQ"/>
    <property type="match status" value="1"/>
</dbReference>
<evidence type="ECO:0000259" key="12">
    <source>
        <dbReference type="Pfam" id="PF02518"/>
    </source>
</evidence>
<keyword evidence="5" id="KW-0547">Nucleotide-binding</keyword>
<evidence type="ECO:0000256" key="6">
    <source>
        <dbReference type="ARBA" id="ARBA00022777"/>
    </source>
</evidence>
<evidence type="ECO:0000256" key="8">
    <source>
        <dbReference type="ARBA" id="ARBA00023012"/>
    </source>
</evidence>
<dbReference type="HOGENOM" id="CLU_000445_106_2_10"/>
<dbReference type="InterPro" id="IPR011712">
    <property type="entry name" value="Sig_transdc_His_kin_sub3_dim/P"/>
</dbReference>
<dbReference type="eggNOG" id="COG4585">
    <property type="taxonomic scope" value="Bacteria"/>
</dbReference>
<feature type="signal peptide" evidence="11">
    <location>
        <begin position="1"/>
        <end position="20"/>
    </location>
</feature>
<dbReference type="eggNOG" id="COG0457">
    <property type="taxonomic scope" value="Bacteria"/>
</dbReference>
<dbReference type="KEGG" id="fte:Fluta_2882"/>
<name>F2IID5_FLUTR</name>
<dbReference type="RefSeq" id="WP_013687630.1">
    <property type="nucleotide sequence ID" value="NC_015321.1"/>
</dbReference>
<keyword evidence="15" id="KW-1185">Reference proteome</keyword>
<dbReference type="Gene3D" id="1.25.40.10">
    <property type="entry name" value="Tetratricopeptide repeat domain"/>
    <property type="match status" value="2"/>
</dbReference>
<feature type="repeat" description="TPR" evidence="9">
    <location>
        <begin position="66"/>
        <end position="99"/>
    </location>
</feature>
<dbReference type="InterPro" id="IPR011990">
    <property type="entry name" value="TPR-like_helical_dom_sf"/>
</dbReference>
<dbReference type="Pfam" id="PF13424">
    <property type="entry name" value="TPR_12"/>
    <property type="match status" value="1"/>
</dbReference>
<keyword evidence="11" id="KW-0732">Signal</keyword>